<dbReference type="CDD" id="cd02224">
    <property type="entry name" value="cupin_SPO2919-like"/>
    <property type="match status" value="1"/>
</dbReference>
<dbReference type="STRING" id="1114924.SAMN05216258_104395"/>
<accession>A0A1I3FMU4</accession>
<gene>
    <name evidence="4" type="ORF">SAMN05216258_104395</name>
</gene>
<feature type="domain" description="Cupin type-2" evidence="3">
    <location>
        <begin position="46"/>
        <end position="117"/>
    </location>
</feature>
<protein>
    <submittedName>
        <fullName evidence="4">Uncharacterized conserved protein, cupin superfamily</fullName>
    </submittedName>
</protein>
<proteinExistence type="predicted"/>
<dbReference type="InterPro" id="IPR013096">
    <property type="entry name" value="Cupin_2"/>
</dbReference>
<dbReference type="InterPro" id="IPR051610">
    <property type="entry name" value="GPI/OXD"/>
</dbReference>
<dbReference type="InterPro" id="IPR011051">
    <property type="entry name" value="RmlC_Cupin_sf"/>
</dbReference>
<sequence length="158" mass="17187">MPKVDLSAIPERIGSDYPPPHDVEVGTRRQRAVGVAGGLTQFGVQHVTLPPGALSSLRHWHEEQDEFAVVLSGHPTLIEDDGETQLAPGDCLCWPKGRENGHHLINRTDAPVVFVAVGTRTPTEVCWYSDHDLVVRDVADVGDFTRKDGRPLGAPEGD</sequence>
<dbReference type="SUPFAM" id="SSF51182">
    <property type="entry name" value="RmlC-like cupins"/>
    <property type="match status" value="1"/>
</dbReference>
<dbReference type="PANTHER" id="PTHR35848:SF9">
    <property type="entry name" value="SLL1358 PROTEIN"/>
    <property type="match status" value="1"/>
</dbReference>
<dbReference type="PANTHER" id="PTHR35848">
    <property type="entry name" value="OXALATE-BINDING PROTEIN"/>
    <property type="match status" value="1"/>
</dbReference>
<dbReference type="InterPro" id="IPR014710">
    <property type="entry name" value="RmlC-like_jellyroll"/>
</dbReference>
<evidence type="ECO:0000259" key="3">
    <source>
        <dbReference type="Pfam" id="PF07883"/>
    </source>
</evidence>
<organism evidence="4 5">
    <name type="scientific">Albimonas pacifica</name>
    <dbReference type="NCBI Taxonomy" id="1114924"/>
    <lineage>
        <taxon>Bacteria</taxon>
        <taxon>Pseudomonadati</taxon>
        <taxon>Pseudomonadota</taxon>
        <taxon>Alphaproteobacteria</taxon>
        <taxon>Rhodobacterales</taxon>
        <taxon>Paracoccaceae</taxon>
        <taxon>Albimonas</taxon>
    </lineage>
</organism>
<dbReference type="EMBL" id="FOQH01000004">
    <property type="protein sequence ID" value="SFI12588.1"/>
    <property type="molecule type" value="Genomic_DNA"/>
</dbReference>
<evidence type="ECO:0000256" key="1">
    <source>
        <dbReference type="ARBA" id="ARBA00022723"/>
    </source>
</evidence>
<evidence type="ECO:0000256" key="2">
    <source>
        <dbReference type="SAM" id="MobiDB-lite"/>
    </source>
</evidence>
<dbReference type="Gene3D" id="2.60.120.10">
    <property type="entry name" value="Jelly Rolls"/>
    <property type="match status" value="1"/>
</dbReference>
<evidence type="ECO:0000313" key="5">
    <source>
        <dbReference type="Proteomes" id="UP000199377"/>
    </source>
</evidence>
<reference evidence="4 5" key="1">
    <citation type="submission" date="2016-10" db="EMBL/GenBank/DDBJ databases">
        <authorList>
            <person name="de Groot N.N."/>
        </authorList>
    </citation>
    <scope>NUCLEOTIDE SEQUENCE [LARGE SCALE GENOMIC DNA]</scope>
    <source>
        <strain evidence="4 5">CGMCC 1.11030</strain>
    </source>
</reference>
<feature type="region of interest" description="Disordered" evidence="2">
    <location>
        <begin position="1"/>
        <end position="21"/>
    </location>
</feature>
<dbReference type="GO" id="GO:0046872">
    <property type="term" value="F:metal ion binding"/>
    <property type="evidence" value="ECO:0007669"/>
    <property type="project" value="UniProtKB-KW"/>
</dbReference>
<dbReference type="RefSeq" id="WP_092859676.1">
    <property type="nucleotide sequence ID" value="NZ_FOQH01000004.1"/>
</dbReference>
<dbReference type="Proteomes" id="UP000199377">
    <property type="component" value="Unassembled WGS sequence"/>
</dbReference>
<keyword evidence="5" id="KW-1185">Reference proteome</keyword>
<keyword evidence="1" id="KW-0479">Metal-binding</keyword>
<dbReference type="Pfam" id="PF07883">
    <property type="entry name" value="Cupin_2"/>
    <property type="match status" value="1"/>
</dbReference>
<evidence type="ECO:0000313" key="4">
    <source>
        <dbReference type="EMBL" id="SFI12588.1"/>
    </source>
</evidence>
<name>A0A1I3FMU4_9RHOB</name>
<dbReference type="OrthoDB" id="5290459at2"/>
<dbReference type="AlphaFoldDB" id="A0A1I3FMU4"/>